<organism evidence="2 3">
    <name type="scientific">Sphaerobolus stellatus (strain SS14)</name>
    <dbReference type="NCBI Taxonomy" id="990650"/>
    <lineage>
        <taxon>Eukaryota</taxon>
        <taxon>Fungi</taxon>
        <taxon>Dikarya</taxon>
        <taxon>Basidiomycota</taxon>
        <taxon>Agaricomycotina</taxon>
        <taxon>Agaricomycetes</taxon>
        <taxon>Phallomycetidae</taxon>
        <taxon>Geastrales</taxon>
        <taxon>Sphaerobolaceae</taxon>
        <taxon>Sphaerobolus</taxon>
    </lineage>
</organism>
<evidence type="ECO:0000313" key="3">
    <source>
        <dbReference type="Proteomes" id="UP000054279"/>
    </source>
</evidence>
<dbReference type="AlphaFoldDB" id="A0A0C9URF5"/>
<feature type="region of interest" description="Disordered" evidence="1">
    <location>
        <begin position="36"/>
        <end position="56"/>
    </location>
</feature>
<name>A0A0C9URF5_SPHS4</name>
<sequence length="276" mass="31206">MLLKIASGNHLHSEYVDENKGMPVYTVITRSLFTKPPAAEPSKERRGSAISKSSTSTASSYEELSDKAWTYPLDTLVDGTPIPFEKENPKHTWILNADGEVIAEIGWGGLRPIALSVRNQQPLFGQFCWDTFFPETTNEPNEFRAKTRIDRLEWVVTKSDMELVNSAHKAVMNFYPRARLDSNGKLHTSLLRGESFIEIAEGDSTLSHLQEVQTAELLATFCLLEIIRRGKFRLSPYVFDATSSFDRYYAIIRDKYIGVASHKIRQILGRGRSSTI</sequence>
<reference evidence="2 3" key="1">
    <citation type="submission" date="2014-06" db="EMBL/GenBank/DDBJ databases">
        <title>Evolutionary Origins and Diversification of the Mycorrhizal Mutualists.</title>
        <authorList>
            <consortium name="DOE Joint Genome Institute"/>
            <consortium name="Mycorrhizal Genomics Consortium"/>
            <person name="Kohler A."/>
            <person name="Kuo A."/>
            <person name="Nagy L.G."/>
            <person name="Floudas D."/>
            <person name="Copeland A."/>
            <person name="Barry K.W."/>
            <person name="Cichocki N."/>
            <person name="Veneault-Fourrey C."/>
            <person name="LaButti K."/>
            <person name="Lindquist E.A."/>
            <person name="Lipzen A."/>
            <person name="Lundell T."/>
            <person name="Morin E."/>
            <person name="Murat C."/>
            <person name="Riley R."/>
            <person name="Ohm R."/>
            <person name="Sun H."/>
            <person name="Tunlid A."/>
            <person name="Henrissat B."/>
            <person name="Grigoriev I.V."/>
            <person name="Hibbett D.S."/>
            <person name="Martin F."/>
        </authorList>
    </citation>
    <scope>NUCLEOTIDE SEQUENCE [LARGE SCALE GENOMIC DNA]</scope>
    <source>
        <strain evidence="2 3">SS14</strain>
    </source>
</reference>
<dbReference type="EMBL" id="KN837322">
    <property type="protein sequence ID" value="KIJ27840.1"/>
    <property type="molecule type" value="Genomic_DNA"/>
</dbReference>
<proteinExistence type="predicted"/>
<protein>
    <submittedName>
        <fullName evidence="2">Uncharacterized protein</fullName>
    </submittedName>
</protein>
<dbReference type="OrthoDB" id="3258136at2759"/>
<keyword evidence="3" id="KW-1185">Reference proteome</keyword>
<dbReference type="HOGENOM" id="CLU_079946_0_0_1"/>
<evidence type="ECO:0000313" key="2">
    <source>
        <dbReference type="EMBL" id="KIJ27840.1"/>
    </source>
</evidence>
<evidence type="ECO:0000256" key="1">
    <source>
        <dbReference type="SAM" id="MobiDB-lite"/>
    </source>
</evidence>
<accession>A0A0C9URF5</accession>
<dbReference type="Proteomes" id="UP000054279">
    <property type="component" value="Unassembled WGS sequence"/>
</dbReference>
<gene>
    <name evidence="2" type="ORF">M422DRAFT_37581</name>
</gene>